<protein>
    <submittedName>
        <fullName evidence="1">Uncharacterized protein</fullName>
    </submittedName>
</protein>
<name>A0A1E5GAS4_9ENTE</name>
<organism evidence="1 2">
    <name type="scientific">Enterococcus termitis</name>
    <dbReference type="NCBI Taxonomy" id="332950"/>
    <lineage>
        <taxon>Bacteria</taxon>
        <taxon>Bacillati</taxon>
        <taxon>Bacillota</taxon>
        <taxon>Bacilli</taxon>
        <taxon>Lactobacillales</taxon>
        <taxon>Enterococcaceae</taxon>
        <taxon>Enterococcus</taxon>
    </lineage>
</organism>
<proteinExistence type="predicted"/>
<evidence type="ECO:0000313" key="2">
    <source>
        <dbReference type="Proteomes" id="UP000095094"/>
    </source>
</evidence>
<dbReference type="RefSeq" id="WP_069664520.1">
    <property type="nucleotide sequence ID" value="NZ_JBHUJJ010000001.1"/>
</dbReference>
<evidence type="ECO:0000313" key="1">
    <source>
        <dbReference type="EMBL" id="OEG09767.1"/>
    </source>
</evidence>
<dbReference type="Proteomes" id="UP000095094">
    <property type="component" value="Unassembled WGS sequence"/>
</dbReference>
<dbReference type="AlphaFoldDB" id="A0A1E5GAS4"/>
<dbReference type="EMBL" id="MIJY01000044">
    <property type="protein sequence ID" value="OEG09767.1"/>
    <property type="molecule type" value="Genomic_DNA"/>
</dbReference>
<sequence length="88" mass="10540">MKTQEVIKKYLLSKQSVKKLEIVQFLIKRDHFFSTQPNTLMPSYSLYEERDYVTSLKSKIQDFYLVFKDSYNGALPIYKDKEKTITLF</sequence>
<keyword evidence="2" id="KW-1185">Reference proteome</keyword>
<accession>A0A1E5GAS4</accession>
<reference evidence="2" key="1">
    <citation type="submission" date="2016-09" db="EMBL/GenBank/DDBJ databases">
        <authorList>
            <person name="Gulvik C.A."/>
        </authorList>
    </citation>
    <scope>NUCLEOTIDE SEQUENCE [LARGE SCALE GENOMIC DNA]</scope>
    <source>
        <strain evidence="2">LMG 8895</strain>
    </source>
</reference>
<comment type="caution">
    <text evidence="1">The sequence shown here is derived from an EMBL/GenBank/DDBJ whole genome shotgun (WGS) entry which is preliminary data.</text>
</comment>
<gene>
    <name evidence="1" type="ORF">BCR25_09665</name>
</gene>